<dbReference type="AlphaFoldDB" id="A0A2M8TNE6"/>
<comment type="caution">
    <text evidence="1">The sequence shown here is derived from an EMBL/GenBank/DDBJ whole genome shotgun (WGS) entry which is preliminary data.</text>
</comment>
<organism evidence="1 2">
    <name type="scientific">Prevotella intermedia</name>
    <dbReference type="NCBI Taxonomy" id="28131"/>
    <lineage>
        <taxon>Bacteria</taxon>
        <taxon>Pseudomonadati</taxon>
        <taxon>Bacteroidota</taxon>
        <taxon>Bacteroidia</taxon>
        <taxon>Bacteroidales</taxon>
        <taxon>Prevotellaceae</taxon>
        <taxon>Prevotella</taxon>
    </lineage>
</organism>
<evidence type="ECO:0000313" key="2">
    <source>
        <dbReference type="Proteomes" id="UP000231201"/>
    </source>
</evidence>
<sequence length="77" mass="8772">MEKVYQTAIKVKLKYALDRRRESIIEKAVKGKRNAKSLNLDTLSLEQKKPTIATTIVGFRMIESVYCTSLTIARLAQ</sequence>
<dbReference type="EMBL" id="PENH01000001">
    <property type="protein sequence ID" value="PJI25453.1"/>
    <property type="molecule type" value="Genomic_DNA"/>
</dbReference>
<reference evidence="1 2" key="1">
    <citation type="submission" date="2017-11" db="EMBL/GenBank/DDBJ databases">
        <title>Genome sequencing of Prevotella intermedia KCOM 2833.</title>
        <authorList>
            <person name="Kook J.-K."/>
            <person name="Park S.-N."/>
            <person name="Lim Y.K."/>
        </authorList>
    </citation>
    <scope>NUCLEOTIDE SEQUENCE [LARGE SCALE GENOMIC DNA]</scope>
    <source>
        <strain evidence="1 2">KCOM 2833</strain>
    </source>
</reference>
<evidence type="ECO:0000313" key="1">
    <source>
        <dbReference type="EMBL" id="PJI25453.1"/>
    </source>
</evidence>
<dbReference type="Proteomes" id="UP000231201">
    <property type="component" value="Unassembled WGS sequence"/>
</dbReference>
<protein>
    <submittedName>
        <fullName evidence="1">Uncharacterized protein</fullName>
    </submittedName>
</protein>
<accession>A0A2M8TNE6</accession>
<name>A0A2M8TNE6_PREIN</name>
<gene>
    <name evidence="1" type="ORF">CTM59_05010</name>
</gene>
<proteinExistence type="predicted"/>